<feature type="transmembrane region" description="Helical" evidence="7">
    <location>
        <begin position="196"/>
        <end position="213"/>
    </location>
</feature>
<dbReference type="OrthoDB" id="3177666at2"/>
<evidence type="ECO:0000256" key="4">
    <source>
        <dbReference type="ARBA" id="ARBA00022692"/>
    </source>
</evidence>
<keyword evidence="3" id="KW-1003">Cell membrane</keyword>
<dbReference type="Proteomes" id="UP000243884">
    <property type="component" value="Unassembled WGS sequence"/>
</dbReference>
<dbReference type="STRING" id="371602.SAMN04487984_1047"/>
<feature type="transmembrane region" description="Helical" evidence="7">
    <location>
        <begin position="306"/>
        <end position="332"/>
    </location>
</feature>
<sequence length="366" mass="40864">MRTIWRYMTSDRVFLVAFILAVVAILFGQFAVGDINFNVIFTLFGMMLVLALFEASGFLRYAAILLIEKSKDTRQLIQIITLVSFIGSTLLSNDVVTLTILPLYCRILMTIKSFKGRILGATLIPLAANLGGLIFPFSNPQNLVIYDFFQMDGGTFIRWTLPLWLVSLPILYFLTLFVEKADAASSLKQQGISRHLAIYGVILMLLMVASVFGVLKLSMAFPIVAIAVLIINYHLYRGVDDRLLLTFVCFFIIVGNISRLETIQTFLERWVIGPYSTYFVSFLSSQVVSNVPTAILLTPFTDNIQALLLGVNIGGLGTLIASLTNLLGYNIISKMDKPFRKRYLTIFLGVNFAVAVVLTLVFLPFI</sequence>
<keyword evidence="5 7" id="KW-1133">Transmembrane helix</keyword>
<dbReference type="AlphaFoldDB" id="A0A1W1Z1V6"/>
<keyword evidence="6 7" id="KW-0472">Membrane</keyword>
<dbReference type="PANTHER" id="PTHR43302">
    <property type="entry name" value="TRANSPORTER ARSB-RELATED"/>
    <property type="match status" value="1"/>
</dbReference>
<dbReference type="RefSeq" id="WP_084099173.1">
    <property type="nucleotide sequence ID" value="NZ_FWXK01000005.1"/>
</dbReference>
<feature type="transmembrane region" description="Helical" evidence="7">
    <location>
        <begin position="243"/>
        <end position="260"/>
    </location>
</feature>
<dbReference type="GO" id="GO:0005886">
    <property type="term" value="C:plasma membrane"/>
    <property type="evidence" value="ECO:0007669"/>
    <property type="project" value="UniProtKB-SubCell"/>
</dbReference>
<accession>A0A1W1Z1V6</accession>
<feature type="transmembrane region" description="Helical" evidence="7">
    <location>
        <begin position="156"/>
        <end position="175"/>
    </location>
</feature>
<evidence type="ECO:0000313" key="10">
    <source>
        <dbReference type="Proteomes" id="UP000243884"/>
    </source>
</evidence>
<dbReference type="InterPro" id="IPR004680">
    <property type="entry name" value="Cit_transptr-like_dom"/>
</dbReference>
<protein>
    <submittedName>
        <fullName evidence="9">Na+/H+ antiporter NhaD</fullName>
    </submittedName>
</protein>
<keyword evidence="10" id="KW-1185">Reference proteome</keyword>
<feature type="domain" description="Citrate transporter-like" evidence="8">
    <location>
        <begin position="15"/>
        <end position="304"/>
    </location>
</feature>
<feature type="transmembrane region" description="Helical" evidence="7">
    <location>
        <begin position="116"/>
        <end position="136"/>
    </location>
</feature>
<evidence type="ECO:0000256" key="1">
    <source>
        <dbReference type="ARBA" id="ARBA00004651"/>
    </source>
</evidence>
<feature type="transmembrane region" description="Helical" evidence="7">
    <location>
        <begin position="344"/>
        <end position="365"/>
    </location>
</feature>
<proteinExistence type="predicted"/>
<evidence type="ECO:0000313" key="9">
    <source>
        <dbReference type="EMBL" id="SMC42366.1"/>
    </source>
</evidence>
<dbReference type="PANTHER" id="PTHR43302:SF5">
    <property type="entry name" value="TRANSPORTER ARSB-RELATED"/>
    <property type="match status" value="1"/>
</dbReference>
<name>A0A1W1Z1V6_9LACT</name>
<keyword evidence="2" id="KW-0813">Transport</keyword>
<evidence type="ECO:0000256" key="3">
    <source>
        <dbReference type="ARBA" id="ARBA00022475"/>
    </source>
</evidence>
<evidence type="ECO:0000256" key="5">
    <source>
        <dbReference type="ARBA" id="ARBA00022989"/>
    </source>
</evidence>
<evidence type="ECO:0000256" key="6">
    <source>
        <dbReference type="ARBA" id="ARBA00023136"/>
    </source>
</evidence>
<evidence type="ECO:0000256" key="7">
    <source>
        <dbReference type="SAM" id="Phobius"/>
    </source>
</evidence>
<feature type="transmembrane region" description="Helical" evidence="7">
    <location>
        <begin position="39"/>
        <end position="59"/>
    </location>
</feature>
<dbReference type="EMBL" id="FWXK01000005">
    <property type="protein sequence ID" value="SMC42366.1"/>
    <property type="molecule type" value="Genomic_DNA"/>
</dbReference>
<dbReference type="Pfam" id="PF03600">
    <property type="entry name" value="CitMHS"/>
    <property type="match status" value="1"/>
</dbReference>
<feature type="transmembrane region" description="Helical" evidence="7">
    <location>
        <begin position="219"/>
        <end position="236"/>
    </location>
</feature>
<reference evidence="10" key="1">
    <citation type="submission" date="2017-04" db="EMBL/GenBank/DDBJ databases">
        <authorList>
            <person name="Varghese N."/>
            <person name="Submissions S."/>
        </authorList>
    </citation>
    <scope>NUCLEOTIDE SEQUENCE [LARGE SCALE GENOMIC DNA]</scope>
    <source>
        <strain evidence="10">DSM 21500</strain>
    </source>
</reference>
<keyword evidence="4 7" id="KW-0812">Transmembrane</keyword>
<evidence type="ECO:0000256" key="2">
    <source>
        <dbReference type="ARBA" id="ARBA00022448"/>
    </source>
</evidence>
<evidence type="ECO:0000259" key="8">
    <source>
        <dbReference type="Pfam" id="PF03600"/>
    </source>
</evidence>
<comment type="subcellular location">
    <subcellularLocation>
        <location evidence="1">Cell membrane</location>
        <topology evidence="1">Multi-pass membrane protein</topology>
    </subcellularLocation>
</comment>
<feature type="transmembrane region" description="Helical" evidence="7">
    <location>
        <begin position="12"/>
        <end position="32"/>
    </location>
</feature>
<gene>
    <name evidence="9" type="ORF">SAMN04487984_1047</name>
</gene>
<dbReference type="GO" id="GO:0055085">
    <property type="term" value="P:transmembrane transport"/>
    <property type="evidence" value="ECO:0007669"/>
    <property type="project" value="InterPro"/>
</dbReference>
<organism evidence="9 10">
    <name type="scientific">Aerococcus suis</name>
    <dbReference type="NCBI Taxonomy" id="371602"/>
    <lineage>
        <taxon>Bacteria</taxon>
        <taxon>Bacillati</taxon>
        <taxon>Bacillota</taxon>
        <taxon>Bacilli</taxon>
        <taxon>Lactobacillales</taxon>
        <taxon>Aerococcaceae</taxon>
        <taxon>Aerococcus</taxon>
    </lineage>
</organism>